<organism evidence="2 3">
    <name type="scientific">Candidatus Magasanikbacteria bacterium CG1_02_32_51</name>
    <dbReference type="NCBI Taxonomy" id="1805238"/>
    <lineage>
        <taxon>Bacteria</taxon>
        <taxon>Candidatus Magasanikiibacteriota</taxon>
    </lineage>
</organism>
<dbReference type="EMBL" id="MNVC01000047">
    <property type="protein sequence ID" value="OIO18304.1"/>
    <property type="molecule type" value="Genomic_DNA"/>
</dbReference>
<dbReference type="STRING" id="1805238.AUJ23_04025"/>
<accession>A0A1J4U2Z6</accession>
<dbReference type="PANTHER" id="PTHR43179">
    <property type="entry name" value="RHAMNOSYLTRANSFERASE WBBL"/>
    <property type="match status" value="1"/>
</dbReference>
<protein>
    <recommendedName>
        <fullName evidence="1">Glycosyltransferase 2-like domain-containing protein</fullName>
    </recommendedName>
</protein>
<evidence type="ECO:0000313" key="3">
    <source>
        <dbReference type="Proteomes" id="UP000181941"/>
    </source>
</evidence>
<dbReference type="PANTHER" id="PTHR43179:SF10">
    <property type="entry name" value="GLYCOSYL TRANSFERASE"/>
    <property type="match status" value="1"/>
</dbReference>
<evidence type="ECO:0000259" key="1">
    <source>
        <dbReference type="Pfam" id="PF00535"/>
    </source>
</evidence>
<dbReference type="AlphaFoldDB" id="A0A1J4U2Z6"/>
<reference evidence="2 3" key="1">
    <citation type="journal article" date="2016" name="Environ. Microbiol.">
        <title>Genomic resolution of a cold subsurface aquifer community provides metabolic insights for novel microbes adapted to high CO concentrations.</title>
        <authorList>
            <person name="Probst A.J."/>
            <person name="Castelle C.J."/>
            <person name="Singh A."/>
            <person name="Brown C.T."/>
            <person name="Anantharaman K."/>
            <person name="Sharon I."/>
            <person name="Hug L.A."/>
            <person name="Burstein D."/>
            <person name="Emerson J.B."/>
            <person name="Thomas B.C."/>
            <person name="Banfield J.F."/>
        </authorList>
    </citation>
    <scope>NUCLEOTIDE SEQUENCE [LARGE SCALE GENOMIC DNA]</scope>
    <source>
        <strain evidence="2">CG1_02_32_51</strain>
    </source>
</reference>
<evidence type="ECO:0000313" key="2">
    <source>
        <dbReference type="EMBL" id="OIO18304.1"/>
    </source>
</evidence>
<dbReference type="InterPro" id="IPR029044">
    <property type="entry name" value="Nucleotide-diphossugar_trans"/>
</dbReference>
<feature type="domain" description="Glycosyltransferase 2-like" evidence="1">
    <location>
        <begin position="7"/>
        <end position="121"/>
    </location>
</feature>
<dbReference type="InterPro" id="IPR001173">
    <property type="entry name" value="Glyco_trans_2-like"/>
</dbReference>
<dbReference type="Gene3D" id="3.90.550.10">
    <property type="entry name" value="Spore Coat Polysaccharide Biosynthesis Protein SpsA, Chain A"/>
    <property type="match status" value="1"/>
</dbReference>
<comment type="caution">
    <text evidence="2">The sequence shown here is derived from an EMBL/GenBank/DDBJ whole genome shotgun (WGS) entry which is preliminary data.</text>
</comment>
<dbReference type="SUPFAM" id="SSF53448">
    <property type="entry name" value="Nucleotide-diphospho-sugar transferases"/>
    <property type="match status" value="1"/>
</dbReference>
<name>A0A1J4U2Z6_9BACT</name>
<dbReference type="Pfam" id="PF00535">
    <property type="entry name" value="Glycos_transf_2"/>
    <property type="match status" value="1"/>
</dbReference>
<gene>
    <name evidence="2" type="ORF">AUJ23_04025</name>
</gene>
<dbReference type="Proteomes" id="UP000181941">
    <property type="component" value="Unassembled WGS sequence"/>
</dbReference>
<proteinExistence type="predicted"/>
<sequence>MSIKLFVHLVTWNGAKYIPYLFDSLKKQTYKDWKLYIWENASSDNTRELLKKELENFTISHEFFESEKNLGFAGGHNELYKKTDSEYFLLLNQDMYLMPDALEKMVKFFDENKEVGSVSPRLMKWNFAEVEKDFDESFSNIIDSLGLKIFRNRRVIEKYADKDWNEKKAKMELSFHTKDEALEVFGVSGALPMLRRASVNKVKFSNNNFLDELYGSYKEDVDLAFRLRIAGFSSFVLLDTITYHDRSVFGQEEITDIESLKKKTQQSNLVKYQSYKNHLMTIYKNEYWQNWLLDAFFIKWYELKKFGALLFFDREVLKGLKEIWSNRKILYARRQEVKNMRQVSWNDLRQWWK</sequence>